<evidence type="ECO:0000259" key="10">
    <source>
        <dbReference type="PROSITE" id="PS50972"/>
    </source>
</evidence>
<keyword evidence="6 9" id="KW-0479">Metal-binding</keyword>
<dbReference type="RefSeq" id="WP_229664913.1">
    <property type="nucleotide sequence ID" value="NZ_BMJW01000001.1"/>
</dbReference>
<dbReference type="PROSITE" id="PS50972">
    <property type="entry name" value="PTERIN_BINDING"/>
    <property type="match status" value="1"/>
</dbReference>
<comment type="similarity">
    <text evidence="9">Belongs to the DHPS family.</text>
</comment>
<dbReference type="GO" id="GO:0005829">
    <property type="term" value="C:cytosol"/>
    <property type="evidence" value="ECO:0007669"/>
    <property type="project" value="TreeGrafter"/>
</dbReference>
<dbReference type="InterPro" id="IPR045031">
    <property type="entry name" value="DHP_synth-like"/>
</dbReference>
<evidence type="ECO:0000256" key="6">
    <source>
        <dbReference type="ARBA" id="ARBA00022723"/>
    </source>
</evidence>
<comment type="pathway">
    <text evidence="3 9">Cofactor biosynthesis; tetrahydrofolate biosynthesis; 7,8-dihydrofolate from 2-amino-4-hydroxy-6-hydroxymethyl-7,8-dihydropteridine diphosphate and 4-aminobenzoate: step 1/2.</text>
</comment>
<dbReference type="InterPro" id="IPR011005">
    <property type="entry name" value="Dihydropteroate_synth-like_sf"/>
</dbReference>
<evidence type="ECO:0000256" key="5">
    <source>
        <dbReference type="ARBA" id="ARBA00022679"/>
    </source>
</evidence>
<dbReference type="Gene3D" id="3.20.20.20">
    <property type="entry name" value="Dihydropteroate synthase-like"/>
    <property type="match status" value="1"/>
</dbReference>
<evidence type="ECO:0000313" key="11">
    <source>
        <dbReference type="EMBL" id="GGG96979.1"/>
    </source>
</evidence>
<dbReference type="CDD" id="cd00739">
    <property type="entry name" value="DHPS"/>
    <property type="match status" value="1"/>
</dbReference>
<gene>
    <name evidence="11" type="primary">folP</name>
    <name evidence="11" type="ORF">GCM10011416_13620</name>
</gene>
<dbReference type="PANTHER" id="PTHR20941:SF1">
    <property type="entry name" value="FOLIC ACID SYNTHESIS PROTEIN FOL1"/>
    <property type="match status" value="1"/>
</dbReference>
<feature type="domain" description="Pterin-binding" evidence="10">
    <location>
        <begin position="16"/>
        <end position="268"/>
    </location>
</feature>
<evidence type="ECO:0000256" key="8">
    <source>
        <dbReference type="ARBA" id="ARBA00022909"/>
    </source>
</evidence>
<dbReference type="PROSITE" id="PS00792">
    <property type="entry name" value="DHPS_1"/>
    <property type="match status" value="1"/>
</dbReference>
<evidence type="ECO:0000256" key="4">
    <source>
        <dbReference type="ARBA" id="ARBA00012458"/>
    </source>
</evidence>
<comment type="caution">
    <text evidence="11">The sequence shown here is derived from an EMBL/GenBank/DDBJ whole genome shotgun (WGS) entry which is preliminary data.</text>
</comment>
<comment type="cofactor">
    <cofactor evidence="2 9">
        <name>Mg(2+)</name>
        <dbReference type="ChEBI" id="CHEBI:18420"/>
    </cofactor>
</comment>
<dbReference type="GO" id="GO:0004156">
    <property type="term" value="F:dihydropteroate synthase activity"/>
    <property type="evidence" value="ECO:0007669"/>
    <property type="project" value="UniProtKB-EC"/>
</dbReference>
<dbReference type="InterPro" id="IPR006390">
    <property type="entry name" value="DHP_synth_dom"/>
</dbReference>
<evidence type="ECO:0000313" key="12">
    <source>
        <dbReference type="Proteomes" id="UP000633278"/>
    </source>
</evidence>
<dbReference type="GO" id="GO:0046656">
    <property type="term" value="P:folic acid biosynthetic process"/>
    <property type="evidence" value="ECO:0007669"/>
    <property type="project" value="UniProtKB-KW"/>
</dbReference>
<reference evidence="11" key="2">
    <citation type="submission" date="2020-09" db="EMBL/GenBank/DDBJ databases">
        <authorList>
            <person name="Sun Q."/>
            <person name="Zhou Y."/>
        </authorList>
    </citation>
    <scope>NUCLEOTIDE SEQUENCE</scope>
    <source>
        <strain evidence="11">CGMCC 1.15763</strain>
    </source>
</reference>
<dbReference type="NCBIfam" id="TIGR01496">
    <property type="entry name" value="DHPS"/>
    <property type="match status" value="1"/>
</dbReference>
<organism evidence="11 12">
    <name type="scientific">Polaribacter pacificus</name>
    <dbReference type="NCBI Taxonomy" id="1775173"/>
    <lineage>
        <taxon>Bacteria</taxon>
        <taxon>Pseudomonadati</taxon>
        <taxon>Bacteroidota</taxon>
        <taxon>Flavobacteriia</taxon>
        <taxon>Flavobacteriales</taxon>
        <taxon>Flavobacteriaceae</taxon>
    </lineage>
</organism>
<protein>
    <recommendedName>
        <fullName evidence="4 9">Dihydropteroate synthase</fullName>
        <shortName evidence="9">DHPS</shortName>
        <ecNumber evidence="4 9">2.5.1.15</ecNumber>
    </recommendedName>
    <alternativeName>
        <fullName evidence="9">Dihydropteroate pyrophosphorylase</fullName>
    </alternativeName>
</protein>
<evidence type="ECO:0000256" key="9">
    <source>
        <dbReference type="RuleBase" id="RU361205"/>
    </source>
</evidence>
<evidence type="ECO:0000256" key="3">
    <source>
        <dbReference type="ARBA" id="ARBA00004763"/>
    </source>
</evidence>
<sequence>MKTLNCKGTLIDLEQPKVMGILNVTPDSFFDGGKYKSDKEFLEQAARMLKEGATFIDVGAYSSRPGAVHISEDQELARLLPVIDLLIKNFPQILISVDTFRSTIAQKSIEHGAAFINDISAGKMDTEMFDTIAKLQVPYCIMHMQGTPQNMQKNPEYNNITLELVHYFSDLLFELNTKKINDIIIDVGFGFGKTTAHNFELLKYLEIFQELNVPVLAGLSRKSMLYKTLDISAKEALNATTSANTIALLNGANILRVHDVKEALEAINIVAQIETSNS</sequence>
<comment type="function">
    <text evidence="9">Catalyzes the condensation of para-aminobenzoate (pABA) with 6-hydroxymethyl-7,8-dihydropterin diphosphate (DHPt-PP) to form 7,8-dihydropteroate (H2Pte), the immediate precursor of folate derivatives.</text>
</comment>
<dbReference type="Pfam" id="PF00809">
    <property type="entry name" value="Pterin_bind"/>
    <property type="match status" value="1"/>
</dbReference>
<dbReference type="Proteomes" id="UP000633278">
    <property type="component" value="Unassembled WGS sequence"/>
</dbReference>
<keyword evidence="12" id="KW-1185">Reference proteome</keyword>
<dbReference type="AlphaFoldDB" id="A0A917MDJ7"/>
<evidence type="ECO:0000256" key="2">
    <source>
        <dbReference type="ARBA" id="ARBA00001946"/>
    </source>
</evidence>
<dbReference type="InterPro" id="IPR000489">
    <property type="entry name" value="Pterin-binding_dom"/>
</dbReference>
<comment type="catalytic activity">
    <reaction evidence="1">
        <text>(7,8-dihydropterin-6-yl)methyl diphosphate + 4-aminobenzoate = 7,8-dihydropteroate + diphosphate</text>
        <dbReference type="Rhea" id="RHEA:19949"/>
        <dbReference type="ChEBI" id="CHEBI:17836"/>
        <dbReference type="ChEBI" id="CHEBI:17839"/>
        <dbReference type="ChEBI" id="CHEBI:33019"/>
        <dbReference type="ChEBI" id="CHEBI:72950"/>
        <dbReference type="EC" id="2.5.1.15"/>
    </reaction>
</comment>
<dbReference type="GO" id="GO:0046872">
    <property type="term" value="F:metal ion binding"/>
    <property type="evidence" value="ECO:0007669"/>
    <property type="project" value="UniProtKB-KW"/>
</dbReference>
<accession>A0A917MDJ7</accession>
<keyword evidence="5 9" id="KW-0808">Transferase</keyword>
<keyword evidence="7 9" id="KW-0460">Magnesium</keyword>
<keyword evidence="8 9" id="KW-0289">Folate biosynthesis</keyword>
<dbReference type="GO" id="GO:0046654">
    <property type="term" value="P:tetrahydrofolate biosynthetic process"/>
    <property type="evidence" value="ECO:0007669"/>
    <property type="project" value="TreeGrafter"/>
</dbReference>
<dbReference type="PANTHER" id="PTHR20941">
    <property type="entry name" value="FOLATE SYNTHESIS PROTEINS"/>
    <property type="match status" value="1"/>
</dbReference>
<name>A0A917MDJ7_9FLAO</name>
<dbReference type="EC" id="2.5.1.15" evidence="4 9"/>
<evidence type="ECO:0000256" key="7">
    <source>
        <dbReference type="ARBA" id="ARBA00022842"/>
    </source>
</evidence>
<reference evidence="11" key="1">
    <citation type="journal article" date="2014" name="Int. J. Syst. Evol. Microbiol.">
        <title>Complete genome sequence of Corynebacterium casei LMG S-19264T (=DSM 44701T), isolated from a smear-ripened cheese.</title>
        <authorList>
            <consortium name="US DOE Joint Genome Institute (JGI-PGF)"/>
            <person name="Walter F."/>
            <person name="Albersmeier A."/>
            <person name="Kalinowski J."/>
            <person name="Ruckert C."/>
        </authorList>
    </citation>
    <scope>NUCLEOTIDE SEQUENCE</scope>
    <source>
        <strain evidence="11">CGMCC 1.15763</strain>
    </source>
</reference>
<evidence type="ECO:0000256" key="1">
    <source>
        <dbReference type="ARBA" id="ARBA00000012"/>
    </source>
</evidence>
<dbReference type="SUPFAM" id="SSF51717">
    <property type="entry name" value="Dihydropteroate synthetase-like"/>
    <property type="match status" value="1"/>
</dbReference>
<dbReference type="EMBL" id="BMJW01000001">
    <property type="protein sequence ID" value="GGG96979.1"/>
    <property type="molecule type" value="Genomic_DNA"/>
</dbReference>
<proteinExistence type="inferred from homology"/>